<dbReference type="Proteomes" id="UP000265355">
    <property type="component" value="Unassembled WGS sequence"/>
</dbReference>
<keyword evidence="3" id="KW-1185">Reference proteome</keyword>
<name>A0ABX9N475_9MICO</name>
<proteinExistence type="predicted"/>
<feature type="non-terminal residue" evidence="2">
    <location>
        <position position="1"/>
    </location>
</feature>
<feature type="region of interest" description="Disordered" evidence="1">
    <location>
        <begin position="1"/>
        <end position="42"/>
    </location>
</feature>
<organism evidence="2 3">
    <name type="scientific">Clavibacter californiensis</name>
    <dbReference type="NCBI Taxonomy" id="1401995"/>
    <lineage>
        <taxon>Bacteria</taxon>
        <taxon>Bacillati</taxon>
        <taxon>Actinomycetota</taxon>
        <taxon>Actinomycetes</taxon>
        <taxon>Micrococcales</taxon>
        <taxon>Microbacteriaceae</taxon>
        <taxon>Clavibacter</taxon>
    </lineage>
</organism>
<sequence>APAPVQQPAAPAPAPVAPAPAPAPAAPAPEPAQQTGLIGPGTYCSPSQVGQVAQAANGRSYKCGGKGADRNGDFHWNTM</sequence>
<dbReference type="EMBL" id="QWEE01000191">
    <property type="protein sequence ID" value="RII90922.1"/>
    <property type="molecule type" value="Genomic_DNA"/>
</dbReference>
<reference evidence="2 3" key="1">
    <citation type="submission" date="2018-08" db="EMBL/GenBank/DDBJ databases">
        <title>Genome Sequence of Clavibacter michiganensis Subspecies type strains, and the Atypical Peach-Colored Strains Isolated from Tomato.</title>
        <authorList>
            <person name="Osdaghi E."/>
            <person name="Portier P."/>
            <person name="Briand M."/>
            <person name="Jacques M.-A."/>
        </authorList>
    </citation>
    <scope>NUCLEOTIDE SEQUENCE [LARGE SCALE GENOMIC DNA]</scope>
    <source>
        <strain evidence="2 3">CFBP 8216</strain>
    </source>
</reference>
<evidence type="ECO:0000313" key="2">
    <source>
        <dbReference type="EMBL" id="RII90922.1"/>
    </source>
</evidence>
<evidence type="ECO:0000256" key="1">
    <source>
        <dbReference type="SAM" id="MobiDB-lite"/>
    </source>
</evidence>
<gene>
    <name evidence="2" type="ORF">DZF98_10690</name>
</gene>
<feature type="region of interest" description="Disordered" evidence="1">
    <location>
        <begin position="58"/>
        <end position="79"/>
    </location>
</feature>
<accession>A0ABX9N475</accession>
<feature type="compositionally biased region" description="Pro residues" evidence="1">
    <location>
        <begin position="1"/>
        <end position="30"/>
    </location>
</feature>
<protein>
    <submittedName>
        <fullName evidence="2">Uncharacterized protein</fullName>
    </submittedName>
</protein>
<comment type="caution">
    <text evidence="2">The sequence shown here is derived from an EMBL/GenBank/DDBJ whole genome shotgun (WGS) entry which is preliminary data.</text>
</comment>
<evidence type="ECO:0000313" key="3">
    <source>
        <dbReference type="Proteomes" id="UP000265355"/>
    </source>
</evidence>